<dbReference type="RefSeq" id="WP_210031213.1">
    <property type="nucleotide sequence ID" value="NZ_JAGINU010000001.1"/>
</dbReference>
<evidence type="ECO:0008006" key="3">
    <source>
        <dbReference type="Google" id="ProtNLM"/>
    </source>
</evidence>
<evidence type="ECO:0000313" key="1">
    <source>
        <dbReference type="EMBL" id="MBP2369293.1"/>
    </source>
</evidence>
<dbReference type="EMBL" id="JAGINU010000001">
    <property type="protein sequence ID" value="MBP2369293.1"/>
    <property type="molecule type" value="Genomic_DNA"/>
</dbReference>
<gene>
    <name evidence="1" type="ORF">JOF36_004989</name>
</gene>
<accession>A0ABS4W020</accession>
<dbReference type="Proteomes" id="UP001519295">
    <property type="component" value="Unassembled WGS sequence"/>
</dbReference>
<sequence length="241" mass="23863">MTGLSTRGWWVVVAVLGVVFVGAVWAAGSGPSTGPPPATGSVRLGPDPGQDVREYLASLPAQLPAAGEAAPALVQFSRPLDATAAAAVAPAGVGTAVFRVPIDRVQTALRFEPVTGTGDPAAALGVARERAAFGAEADAGRTAQAVGGATNPEAREALTRRAAVAAAERRALAEPGCACVIALVVTADRAGLESLAARADVRAVHAAPPATTVQELALSPLLPAQTTAATPPPDDGPVPTG</sequence>
<proteinExistence type="predicted"/>
<protein>
    <recommendedName>
        <fullName evidence="3">Secreted protein</fullName>
    </recommendedName>
</protein>
<reference evidence="1 2" key="1">
    <citation type="submission" date="2021-03" db="EMBL/GenBank/DDBJ databases">
        <title>Sequencing the genomes of 1000 actinobacteria strains.</title>
        <authorList>
            <person name="Klenk H.-P."/>
        </authorList>
    </citation>
    <scope>NUCLEOTIDE SEQUENCE [LARGE SCALE GENOMIC DNA]</scope>
    <source>
        <strain evidence="1 2">DSM 45256</strain>
    </source>
</reference>
<comment type="caution">
    <text evidence="1">The sequence shown here is derived from an EMBL/GenBank/DDBJ whole genome shotgun (WGS) entry which is preliminary data.</text>
</comment>
<evidence type="ECO:0000313" key="2">
    <source>
        <dbReference type="Proteomes" id="UP001519295"/>
    </source>
</evidence>
<name>A0ABS4W020_9PSEU</name>
<keyword evidence="2" id="KW-1185">Reference proteome</keyword>
<organism evidence="1 2">
    <name type="scientific">Pseudonocardia parietis</name>
    <dbReference type="NCBI Taxonomy" id="570936"/>
    <lineage>
        <taxon>Bacteria</taxon>
        <taxon>Bacillati</taxon>
        <taxon>Actinomycetota</taxon>
        <taxon>Actinomycetes</taxon>
        <taxon>Pseudonocardiales</taxon>
        <taxon>Pseudonocardiaceae</taxon>
        <taxon>Pseudonocardia</taxon>
    </lineage>
</organism>